<dbReference type="InterPro" id="IPR002048">
    <property type="entry name" value="EF_hand_dom"/>
</dbReference>
<feature type="domain" description="EF-hand" evidence="14">
    <location>
        <begin position="117"/>
        <end position="152"/>
    </location>
</feature>
<comment type="subcellular location">
    <subcellularLocation>
        <location evidence="1">Mitochondrion inner membrane</location>
    </subcellularLocation>
    <subcellularLocation>
        <location evidence="2">Mitochondrion intermembrane space</location>
    </subcellularLocation>
</comment>
<dbReference type="SUPFAM" id="SSF47473">
    <property type="entry name" value="EF-hand"/>
    <property type="match status" value="1"/>
</dbReference>
<evidence type="ECO:0000256" key="5">
    <source>
        <dbReference type="ARBA" id="ARBA00022723"/>
    </source>
</evidence>
<protein>
    <submittedName>
        <fullName evidence="15">(pine wood nematode) hypothetical protein</fullName>
    </submittedName>
    <submittedName>
        <fullName evidence="19">EF-hand domain-containing protein</fullName>
    </submittedName>
</protein>
<reference evidence="19" key="1">
    <citation type="submission" date="2016-11" db="UniProtKB">
        <authorList>
            <consortium name="WormBaseParasite"/>
        </authorList>
    </citation>
    <scope>IDENTIFICATION</scope>
</reference>
<keyword evidence="3" id="KW-0813">Transport</keyword>
<proteinExistence type="inferred from homology"/>
<keyword evidence="5" id="KW-0479">Metal-binding</keyword>
<accession>A0A1I7SCJ5</accession>
<keyword evidence="4" id="KW-0109">Calcium transport</keyword>
<keyword evidence="12" id="KW-0472">Membrane</keyword>
<evidence type="ECO:0000259" key="14">
    <source>
        <dbReference type="PROSITE" id="PS50222"/>
    </source>
</evidence>
<dbReference type="PANTHER" id="PTHR12294:SF1">
    <property type="entry name" value="CALCIUM UPTAKE PROTEIN 1, MITOCHONDRIAL"/>
    <property type="match status" value="1"/>
</dbReference>
<dbReference type="WBParaSite" id="BXY_1074700.1">
    <property type="protein sequence ID" value="BXY_1074700.1"/>
    <property type="gene ID" value="BXY_1074700"/>
</dbReference>
<evidence type="ECO:0000256" key="12">
    <source>
        <dbReference type="ARBA" id="ARBA00023136"/>
    </source>
</evidence>
<dbReference type="SMR" id="A0A1I7SCJ5"/>
<dbReference type="Proteomes" id="UP000582659">
    <property type="component" value="Unassembled WGS sequence"/>
</dbReference>
<dbReference type="Proteomes" id="UP000095284">
    <property type="component" value="Unplaced"/>
</dbReference>
<keyword evidence="18" id="KW-1185">Reference proteome</keyword>
<dbReference type="OrthoDB" id="10056860at2759"/>
<dbReference type="EMBL" id="CAJFCV020000002">
    <property type="protein sequence ID" value="CAG9093991.1"/>
    <property type="molecule type" value="Genomic_DNA"/>
</dbReference>
<evidence type="ECO:0000313" key="16">
    <source>
        <dbReference type="EMBL" id="CAG9093991.1"/>
    </source>
</evidence>
<keyword evidence="6" id="KW-0677">Repeat</keyword>
<dbReference type="GO" id="GO:0051560">
    <property type="term" value="P:mitochondrial calcium ion homeostasis"/>
    <property type="evidence" value="ECO:0007669"/>
    <property type="project" value="TreeGrafter"/>
</dbReference>
<sequence>MSSQDLHRDILRIEFERRDPESMPVGIISERAFADLLLIHAGLPDKKKAKMMNRVRRRFKKSDQNPGISFDECLEYFTFIYHIDRVDMALHFYKLAGKPLDKALLKKVAKKVANVELSDRVVDIIVTMFDENGDGMLSQNEFVAVMKKRMNRGLQQPKDTGLIRLFEAVLTCSKERFSRLVSSH</sequence>
<dbReference type="GO" id="GO:0005509">
    <property type="term" value="F:calcium ion binding"/>
    <property type="evidence" value="ECO:0007669"/>
    <property type="project" value="InterPro"/>
</dbReference>
<dbReference type="AlphaFoldDB" id="A0A1I7SCJ5"/>
<dbReference type="GO" id="GO:1990246">
    <property type="term" value="C:uniplex complex"/>
    <property type="evidence" value="ECO:0007669"/>
    <property type="project" value="TreeGrafter"/>
</dbReference>
<evidence type="ECO:0000313" key="15">
    <source>
        <dbReference type="EMBL" id="CAD5214046.1"/>
    </source>
</evidence>
<evidence type="ECO:0000256" key="6">
    <source>
        <dbReference type="ARBA" id="ARBA00022737"/>
    </source>
</evidence>
<evidence type="ECO:0000313" key="17">
    <source>
        <dbReference type="Proteomes" id="UP000095284"/>
    </source>
</evidence>
<evidence type="ECO:0000256" key="3">
    <source>
        <dbReference type="ARBA" id="ARBA00022448"/>
    </source>
</evidence>
<dbReference type="GO" id="GO:0005758">
    <property type="term" value="C:mitochondrial intermembrane space"/>
    <property type="evidence" value="ECO:0007669"/>
    <property type="project" value="UniProtKB-SubCell"/>
</dbReference>
<keyword evidence="9" id="KW-0809">Transit peptide</keyword>
<dbReference type="InterPro" id="IPR011992">
    <property type="entry name" value="EF-hand-dom_pair"/>
</dbReference>
<keyword evidence="11" id="KW-0496">Mitochondrion</keyword>
<comment type="similarity">
    <text evidence="13">Belongs to the MICU1 family. MICU1 subfamily.</text>
</comment>
<dbReference type="eggNOG" id="KOG2643">
    <property type="taxonomic scope" value="Eukaryota"/>
</dbReference>
<evidence type="ECO:0000313" key="19">
    <source>
        <dbReference type="WBParaSite" id="BXY_1074700.1"/>
    </source>
</evidence>
<evidence type="ECO:0000256" key="7">
    <source>
        <dbReference type="ARBA" id="ARBA00022792"/>
    </source>
</evidence>
<dbReference type="InterPro" id="IPR039800">
    <property type="entry name" value="MICU1/2/3"/>
</dbReference>
<dbReference type="EMBL" id="CAJFDI010000002">
    <property type="protein sequence ID" value="CAD5214046.1"/>
    <property type="molecule type" value="Genomic_DNA"/>
</dbReference>
<evidence type="ECO:0000256" key="9">
    <source>
        <dbReference type="ARBA" id="ARBA00022946"/>
    </source>
</evidence>
<name>A0A1I7SCJ5_BURXY</name>
<organism evidence="17 19">
    <name type="scientific">Bursaphelenchus xylophilus</name>
    <name type="common">Pinewood nematode worm</name>
    <name type="synonym">Aphelenchoides xylophilus</name>
    <dbReference type="NCBI Taxonomy" id="6326"/>
    <lineage>
        <taxon>Eukaryota</taxon>
        <taxon>Metazoa</taxon>
        <taxon>Ecdysozoa</taxon>
        <taxon>Nematoda</taxon>
        <taxon>Chromadorea</taxon>
        <taxon>Rhabditida</taxon>
        <taxon>Tylenchina</taxon>
        <taxon>Tylenchomorpha</taxon>
        <taxon>Aphelenchoidea</taxon>
        <taxon>Aphelenchoididae</taxon>
        <taxon>Bursaphelenchus</taxon>
    </lineage>
</organism>
<evidence type="ECO:0000256" key="8">
    <source>
        <dbReference type="ARBA" id="ARBA00022837"/>
    </source>
</evidence>
<dbReference type="InterPro" id="IPR018247">
    <property type="entry name" value="EF_Hand_1_Ca_BS"/>
</dbReference>
<evidence type="ECO:0000256" key="2">
    <source>
        <dbReference type="ARBA" id="ARBA00004569"/>
    </source>
</evidence>
<evidence type="ECO:0000256" key="4">
    <source>
        <dbReference type="ARBA" id="ARBA00022568"/>
    </source>
</evidence>
<keyword evidence="10" id="KW-0406">Ion transport</keyword>
<dbReference type="PROSITE" id="PS00018">
    <property type="entry name" value="EF_HAND_1"/>
    <property type="match status" value="1"/>
</dbReference>
<evidence type="ECO:0000256" key="1">
    <source>
        <dbReference type="ARBA" id="ARBA00004273"/>
    </source>
</evidence>
<dbReference type="PANTHER" id="PTHR12294">
    <property type="entry name" value="EF HAND DOMAIN FAMILY A1,A2-RELATED"/>
    <property type="match status" value="1"/>
</dbReference>
<dbReference type="GO" id="GO:0036444">
    <property type="term" value="P:calcium import into the mitochondrion"/>
    <property type="evidence" value="ECO:0007669"/>
    <property type="project" value="TreeGrafter"/>
</dbReference>
<keyword evidence="7" id="KW-0999">Mitochondrion inner membrane</keyword>
<evidence type="ECO:0000256" key="10">
    <source>
        <dbReference type="ARBA" id="ARBA00023065"/>
    </source>
</evidence>
<dbReference type="PROSITE" id="PS50222">
    <property type="entry name" value="EF_HAND_2"/>
    <property type="match status" value="1"/>
</dbReference>
<dbReference type="Gene3D" id="1.10.238.10">
    <property type="entry name" value="EF-hand"/>
    <property type="match status" value="1"/>
</dbReference>
<keyword evidence="8" id="KW-0106">Calcium</keyword>
<dbReference type="Pfam" id="PF13833">
    <property type="entry name" value="EF-hand_8"/>
    <property type="match status" value="1"/>
</dbReference>
<evidence type="ECO:0000256" key="13">
    <source>
        <dbReference type="ARBA" id="ARBA00038333"/>
    </source>
</evidence>
<reference evidence="16" key="2">
    <citation type="submission" date="2020-08" db="EMBL/GenBank/DDBJ databases">
        <authorList>
            <person name="Kikuchi T."/>
        </authorList>
    </citation>
    <scope>NUCLEOTIDE SEQUENCE</scope>
    <source>
        <strain evidence="15">Ka4C1</strain>
    </source>
</reference>
<evidence type="ECO:0000256" key="11">
    <source>
        <dbReference type="ARBA" id="ARBA00023128"/>
    </source>
</evidence>
<evidence type="ECO:0000313" key="18">
    <source>
        <dbReference type="Proteomes" id="UP000659654"/>
    </source>
</evidence>
<gene>
    <name evidence="15" type="ORF">BXYJ_LOCUS3334</name>
</gene>
<dbReference type="Proteomes" id="UP000659654">
    <property type="component" value="Unassembled WGS sequence"/>
</dbReference>